<evidence type="ECO:0000259" key="4">
    <source>
        <dbReference type="Pfam" id="PF04153"/>
    </source>
</evidence>
<evidence type="ECO:0000256" key="3">
    <source>
        <dbReference type="ARBA" id="ARBA00023163"/>
    </source>
</evidence>
<name>A0A1V9X315_9ACAR</name>
<dbReference type="InterPro" id="IPR040168">
    <property type="entry name" value="Not2/3/5"/>
</dbReference>
<feature type="domain" description="NOT2/NOT3/NOT5 C-terminal" evidence="4">
    <location>
        <begin position="152"/>
        <end position="264"/>
    </location>
</feature>
<dbReference type="AlphaFoldDB" id="A0A1V9X315"/>
<dbReference type="InterPro" id="IPR007282">
    <property type="entry name" value="NOT2/3/5_C"/>
</dbReference>
<evidence type="ECO:0000256" key="1">
    <source>
        <dbReference type="ARBA" id="ARBA00007682"/>
    </source>
</evidence>
<proteinExistence type="inferred from homology"/>
<comment type="similarity">
    <text evidence="1">Belongs to the CNOT2/3/5 family.</text>
</comment>
<protein>
    <submittedName>
        <fullName evidence="5">CCR4-NOT transcription complex subunit 2-like</fullName>
    </submittedName>
</protein>
<sequence length="281" mass="31974">MEVYQTRLYAIARADLHISIRRVSDQLVWPVREHRKLKGKRDPSSLMMAQSGSFKPGPYFPNKAELTHNASHPTRCGYSEKVCPQKCPPSMKPESCDPSNSQPEGITDAYGIQAFLTCLHLAQRNPAIRLMAIGAEPTEFVPNYNSTEQLHKTFGGPMATVTLWPQEIEANVPDEYRVNELMKEIPPLRCEKYCLDTLFFLFYTNGGSVTQLLAAKELNARGWRFHRQQQLWVKPDVKGHLEPGTHLIFDPIQWRQVTQTCYLSSDELETKVTEISLPTGL</sequence>
<comment type="caution">
    <text evidence="5">The sequence shown here is derived from an EMBL/GenBank/DDBJ whole genome shotgun (WGS) entry which is preliminary data.</text>
</comment>
<dbReference type="EMBL" id="MNPL01026354">
    <property type="protein sequence ID" value="OQR68020.1"/>
    <property type="molecule type" value="Genomic_DNA"/>
</dbReference>
<dbReference type="GO" id="GO:2000036">
    <property type="term" value="P:regulation of stem cell population maintenance"/>
    <property type="evidence" value="ECO:0007669"/>
    <property type="project" value="UniProtKB-ARBA"/>
</dbReference>
<evidence type="ECO:0000256" key="2">
    <source>
        <dbReference type="ARBA" id="ARBA00023015"/>
    </source>
</evidence>
<dbReference type="OrthoDB" id="25391at2759"/>
<dbReference type="InParanoid" id="A0A1V9X315"/>
<dbReference type="Gene3D" id="2.30.30.1020">
    <property type="entry name" value="CCR4-NOT complex subunit 2/3/5, C-terminal domain"/>
    <property type="match status" value="1"/>
</dbReference>
<dbReference type="STRING" id="418985.A0A1V9X315"/>
<dbReference type="GO" id="GO:0030015">
    <property type="term" value="C:CCR4-NOT core complex"/>
    <property type="evidence" value="ECO:0007669"/>
    <property type="project" value="InterPro"/>
</dbReference>
<evidence type="ECO:0000313" key="6">
    <source>
        <dbReference type="Proteomes" id="UP000192247"/>
    </source>
</evidence>
<dbReference type="Pfam" id="PF04153">
    <property type="entry name" value="NOT2_3_5_C"/>
    <property type="match status" value="1"/>
</dbReference>
<organism evidence="5 6">
    <name type="scientific">Tropilaelaps mercedesae</name>
    <dbReference type="NCBI Taxonomy" id="418985"/>
    <lineage>
        <taxon>Eukaryota</taxon>
        <taxon>Metazoa</taxon>
        <taxon>Ecdysozoa</taxon>
        <taxon>Arthropoda</taxon>
        <taxon>Chelicerata</taxon>
        <taxon>Arachnida</taxon>
        <taxon>Acari</taxon>
        <taxon>Parasitiformes</taxon>
        <taxon>Mesostigmata</taxon>
        <taxon>Gamasina</taxon>
        <taxon>Dermanyssoidea</taxon>
        <taxon>Laelapidae</taxon>
        <taxon>Tropilaelaps</taxon>
    </lineage>
</organism>
<dbReference type="PANTHER" id="PTHR23326">
    <property type="entry name" value="CCR4 NOT-RELATED"/>
    <property type="match status" value="1"/>
</dbReference>
<keyword evidence="6" id="KW-1185">Reference proteome</keyword>
<reference evidence="5 6" key="1">
    <citation type="journal article" date="2017" name="Gigascience">
        <title>Draft genome of the honey bee ectoparasitic mite, Tropilaelaps mercedesae, is shaped by the parasitic life history.</title>
        <authorList>
            <person name="Dong X."/>
            <person name="Armstrong S.D."/>
            <person name="Xia D."/>
            <person name="Makepeace B.L."/>
            <person name="Darby A.C."/>
            <person name="Kadowaki T."/>
        </authorList>
    </citation>
    <scope>NUCLEOTIDE SEQUENCE [LARGE SCALE GENOMIC DNA]</scope>
    <source>
        <strain evidence="5">Wuxi-XJTLU</strain>
    </source>
</reference>
<keyword evidence="2" id="KW-0805">Transcription regulation</keyword>
<keyword evidence="3" id="KW-0804">Transcription</keyword>
<dbReference type="Proteomes" id="UP000192247">
    <property type="component" value="Unassembled WGS sequence"/>
</dbReference>
<dbReference type="GO" id="GO:0006355">
    <property type="term" value="P:regulation of DNA-templated transcription"/>
    <property type="evidence" value="ECO:0007669"/>
    <property type="project" value="InterPro"/>
</dbReference>
<dbReference type="InterPro" id="IPR038635">
    <property type="entry name" value="CCR4-NOT_su2/3/5_C_sf"/>
</dbReference>
<gene>
    <name evidence="5" type="ORF">BIW11_13169</name>
</gene>
<evidence type="ECO:0000313" key="5">
    <source>
        <dbReference type="EMBL" id="OQR68020.1"/>
    </source>
</evidence>
<accession>A0A1V9X315</accession>